<dbReference type="PROSITE" id="PS51257">
    <property type="entry name" value="PROKAR_LIPOPROTEIN"/>
    <property type="match status" value="1"/>
</dbReference>
<accession>A0A7I9V1B5</accession>
<dbReference type="GO" id="GO:0015833">
    <property type="term" value="P:peptide transport"/>
    <property type="evidence" value="ECO:0007669"/>
    <property type="project" value="TreeGrafter"/>
</dbReference>
<evidence type="ECO:0000313" key="4">
    <source>
        <dbReference type="Proteomes" id="UP000444980"/>
    </source>
</evidence>
<dbReference type="AlphaFoldDB" id="A0A7I9V1B5"/>
<dbReference type="Gene3D" id="3.40.190.10">
    <property type="entry name" value="Periplasmic binding protein-like II"/>
    <property type="match status" value="1"/>
</dbReference>
<dbReference type="PANTHER" id="PTHR30290">
    <property type="entry name" value="PERIPLASMIC BINDING COMPONENT OF ABC TRANSPORTER"/>
    <property type="match status" value="1"/>
</dbReference>
<keyword evidence="4" id="KW-1185">Reference proteome</keyword>
<dbReference type="SUPFAM" id="SSF53850">
    <property type="entry name" value="Periplasmic binding protein-like II"/>
    <property type="match status" value="1"/>
</dbReference>
<comment type="caution">
    <text evidence="3">The sequence shown here is derived from an EMBL/GenBank/DDBJ whole genome shotgun (WGS) entry which is preliminary data.</text>
</comment>
<dbReference type="InterPro" id="IPR039424">
    <property type="entry name" value="SBP_5"/>
</dbReference>
<name>A0A7I9V1B5_9ACTN</name>
<dbReference type="InterPro" id="IPR000914">
    <property type="entry name" value="SBP_5_dom"/>
</dbReference>
<feature type="chain" id="PRO_5038985062" evidence="1">
    <location>
        <begin position="20"/>
        <end position="548"/>
    </location>
</feature>
<dbReference type="PANTHER" id="PTHR30290:SF65">
    <property type="entry name" value="MONOACYL PHOSPHATIDYLINOSITOL TETRAMANNOSIDE-BINDING PROTEIN LPQW-RELATED"/>
    <property type="match status" value="1"/>
</dbReference>
<feature type="signal peptide" evidence="1">
    <location>
        <begin position="1"/>
        <end position="19"/>
    </location>
</feature>
<protein>
    <submittedName>
        <fullName evidence="3">ABC transporter substrate-binding protein</fullName>
    </submittedName>
</protein>
<dbReference type="CDD" id="cd08501">
    <property type="entry name" value="PBP2_Lpqw"/>
    <property type="match status" value="1"/>
</dbReference>
<gene>
    <name evidence="3" type="ORF">nbrc107697_32860</name>
</gene>
<feature type="domain" description="Solute-binding protein family 5" evidence="2">
    <location>
        <begin position="105"/>
        <end position="466"/>
    </location>
</feature>
<dbReference type="Gene3D" id="3.10.105.10">
    <property type="entry name" value="Dipeptide-binding Protein, Domain 3"/>
    <property type="match status" value="1"/>
</dbReference>
<organism evidence="3 4">
    <name type="scientific">Gordonia crocea</name>
    <dbReference type="NCBI Taxonomy" id="589162"/>
    <lineage>
        <taxon>Bacteria</taxon>
        <taxon>Bacillati</taxon>
        <taxon>Actinomycetota</taxon>
        <taxon>Actinomycetes</taxon>
        <taxon>Mycobacteriales</taxon>
        <taxon>Gordoniaceae</taxon>
        <taxon>Gordonia</taxon>
    </lineage>
</organism>
<proteinExistence type="predicted"/>
<dbReference type="GO" id="GO:1904680">
    <property type="term" value="F:peptide transmembrane transporter activity"/>
    <property type="evidence" value="ECO:0007669"/>
    <property type="project" value="TreeGrafter"/>
</dbReference>
<dbReference type="Pfam" id="PF00496">
    <property type="entry name" value="SBP_bac_5"/>
    <property type="match status" value="1"/>
</dbReference>
<evidence type="ECO:0000256" key="1">
    <source>
        <dbReference type="SAM" id="SignalP"/>
    </source>
</evidence>
<dbReference type="Proteomes" id="UP000444980">
    <property type="component" value="Unassembled WGS sequence"/>
</dbReference>
<evidence type="ECO:0000259" key="2">
    <source>
        <dbReference type="Pfam" id="PF00496"/>
    </source>
</evidence>
<keyword evidence="1" id="KW-0732">Signal</keyword>
<sequence length="548" mass="60481">MAVRLLAVLLVGTTIGACGVDLSATSTVEPGKAQLNEQPREKLRDGGSLTTALTEITPQWNSFHADGTAYTLALWRWYNPVLAYFSPDGKYSFNRDYLTDVTKAVVDGRTVVTYTINPRATYNDGTPIDWRAFANTWRLNSGADVRYAASSTDGYDQIESVTRGVDAKQAVVRFRGIWAWPDGLFNNLVHPKIVTPDDFNRSYLKNPRADLGAGPYTVESYDPNAKTVVFTRNPKWWGHRGKLDRRVFRQMEPQAAINAFRNGELDATGVGSKDNRAQVITMSGIDVRVSATPANSLLVVNLATPALRDARVREAVLRGIDREILARIRFTGLGYTEELPGSFLLFPFQPGYRDNLGTTVTHDQDRARRLLDEAGWVVGADGVRHRGGQRLALTLPILGDDATSSNLARAMQAMLKQVGISLAIQVRPSSDFSKVIQDKEFDVFMMGFSSSDPFGVAYLCQIWCSNSQLNRSGAGSPELDARIRRVQQIADPNAQIRAANDVEADAFRQYSNLPLTNGPTMVAVKRKLANYGAGMFFVGPVEDIGWEE</sequence>
<evidence type="ECO:0000313" key="3">
    <source>
        <dbReference type="EMBL" id="GED99247.1"/>
    </source>
</evidence>
<dbReference type="Gene3D" id="3.90.76.10">
    <property type="entry name" value="Dipeptide-binding Protein, Domain 1"/>
    <property type="match status" value="1"/>
</dbReference>
<dbReference type="EMBL" id="BJOU01000017">
    <property type="protein sequence ID" value="GED99247.1"/>
    <property type="molecule type" value="Genomic_DNA"/>
</dbReference>
<reference evidence="4" key="1">
    <citation type="submission" date="2019-06" db="EMBL/GenBank/DDBJ databases">
        <title>Gordonia isolated from sludge of a wastewater treatment plant.</title>
        <authorList>
            <person name="Tamura T."/>
            <person name="Aoyama K."/>
            <person name="Kang Y."/>
            <person name="Saito S."/>
            <person name="Akiyama N."/>
            <person name="Yazawa K."/>
            <person name="Gonoi T."/>
            <person name="Mikami Y."/>
        </authorList>
    </citation>
    <scope>NUCLEOTIDE SEQUENCE [LARGE SCALE GENOMIC DNA]</scope>
    <source>
        <strain evidence="4">NBRC 107697</strain>
    </source>
</reference>